<comment type="caution">
    <text evidence="1">The sequence shown here is derived from an EMBL/GenBank/DDBJ whole genome shotgun (WGS) entry which is preliminary data.</text>
</comment>
<organism evidence="1 2">
    <name type="scientific">Funneliformis geosporum</name>
    <dbReference type="NCBI Taxonomy" id="1117311"/>
    <lineage>
        <taxon>Eukaryota</taxon>
        <taxon>Fungi</taxon>
        <taxon>Fungi incertae sedis</taxon>
        <taxon>Mucoromycota</taxon>
        <taxon>Glomeromycotina</taxon>
        <taxon>Glomeromycetes</taxon>
        <taxon>Glomerales</taxon>
        <taxon>Glomeraceae</taxon>
        <taxon>Funneliformis</taxon>
    </lineage>
</organism>
<reference evidence="1" key="1">
    <citation type="submission" date="2022-08" db="EMBL/GenBank/DDBJ databases">
        <authorList>
            <person name="Kallberg Y."/>
            <person name="Tangrot J."/>
            <person name="Rosling A."/>
        </authorList>
    </citation>
    <scope>NUCLEOTIDE SEQUENCE</scope>
    <source>
        <strain evidence="1">Wild A</strain>
    </source>
</reference>
<protein>
    <submittedName>
        <fullName evidence="1">16262_t:CDS:1</fullName>
    </submittedName>
</protein>
<sequence>NSLSDIGKVYVLKESEGLEIFFELLRNNSFDKNGKISIIPISPLIKEQK</sequence>
<dbReference type="EMBL" id="CAMKVN010007445">
    <property type="protein sequence ID" value="CAI2191506.1"/>
    <property type="molecule type" value="Genomic_DNA"/>
</dbReference>
<gene>
    <name evidence="1" type="ORF">FWILDA_LOCUS15105</name>
</gene>
<dbReference type="OrthoDB" id="2385505at2759"/>
<evidence type="ECO:0000313" key="2">
    <source>
        <dbReference type="Proteomes" id="UP001153678"/>
    </source>
</evidence>
<keyword evidence="2" id="KW-1185">Reference proteome</keyword>
<evidence type="ECO:0000313" key="1">
    <source>
        <dbReference type="EMBL" id="CAI2191506.1"/>
    </source>
</evidence>
<dbReference type="Proteomes" id="UP001153678">
    <property type="component" value="Unassembled WGS sequence"/>
</dbReference>
<dbReference type="AlphaFoldDB" id="A0A9W4T3G3"/>
<feature type="non-terminal residue" evidence="1">
    <location>
        <position position="1"/>
    </location>
</feature>
<name>A0A9W4T3G3_9GLOM</name>
<accession>A0A9W4T3G3</accession>
<proteinExistence type="predicted"/>